<reference evidence="2" key="2">
    <citation type="submission" date="2021-06" db="EMBL/GenBank/DDBJ databases">
        <title>Updating the genus Pseudomonas: Description of 43 new species and partition of the Pseudomonas putida group.</title>
        <authorList>
            <person name="Girard L."/>
            <person name="Lood C."/>
            <person name="Vandamme P."/>
            <person name="Rokni-Zadeh H."/>
            <person name="van Noort V."/>
            <person name="Hofte M."/>
            <person name="Lavigne R."/>
            <person name="De Mot R."/>
        </authorList>
    </citation>
    <scope>NUCLEOTIDE SEQUENCE</scope>
    <source>
        <strain evidence="2">SWRI145</strain>
    </source>
</reference>
<organism evidence="1">
    <name type="scientific">Pseudomonas tritici</name>
    <dbReference type="NCBI Taxonomy" id="2745518"/>
    <lineage>
        <taxon>Bacteria</taxon>
        <taxon>Pseudomonadati</taxon>
        <taxon>Pseudomonadota</taxon>
        <taxon>Gammaproteobacteria</taxon>
        <taxon>Pseudomonadales</taxon>
        <taxon>Pseudomonadaceae</taxon>
        <taxon>Pseudomonas</taxon>
    </lineage>
</organism>
<dbReference type="InterPro" id="IPR036410">
    <property type="entry name" value="HSP_DnaJ_Cys-rich_dom_sf"/>
</dbReference>
<dbReference type="RefSeq" id="WP_186753148.1">
    <property type="nucleotide sequence ID" value="NZ_CP077084.1"/>
</dbReference>
<accession>A0A8I0CYM5</accession>
<dbReference type="EMBL" id="JABWQF010000017">
    <property type="protein sequence ID" value="MBC3294977.1"/>
    <property type="molecule type" value="Genomic_DNA"/>
</dbReference>
<dbReference type="AlphaFoldDB" id="A0A8I0CYM5"/>
<name>A0A8I0CYM5_9PSED</name>
<reference evidence="1" key="1">
    <citation type="journal article" date="2020" name="Microorganisms">
        <title>Reliable Identification of Environmental Pseudomonas Isolates Using the rpoD Gene.</title>
        <authorList>
            <consortium name="The Broad Institute Genome Sequencing Platform"/>
            <person name="Girard L."/>
            <person name="Lood C."/>
            <person name="Rokni-Zadeh H."/>
            <person name="van Noort V."/>
            <person name="Lavigne R."/>
            <person name="De Mot R."/>
        </authorList>
    </citation>
    <scope>NUCLEOTIDE SEQUENCE [LARGE SCALE GENOMIC DNA]</scope>
    <source>
        <strain evidence="1">SWRI145</strain>
    </source>
</reference>
<sequence length="424" mass="46173">MMRLNCEKYNPEYVIDRCIEGVTGNAVLKAGVEGAKAELLVAALQYEQRSKIGNLYTIAPIDLKAGPDPVVIGLLKKSDLVKVYEQYLVPGSKPAREIYDYLLAAALDDCPFCGGLGTPRNLDHFLPKFNFPQFAILPSNLVPSCRDCNMDAKATAFAVDAESQIIQPYTDKDCFFTEQWIFASFRPGNAEKPGVFDFIVKPPVHWEAVDKARATKHFVDFNIAGRYRSIAGKNAITILAQMDRMRDKGLSEQDIRETILDVGEATAPFVNHWKIGMYQALIAHYCPRGRVDVSCLIACPHCDDGYSSCPNCHGGRAGVTCPDCGGDGCWYDPDAGKSRQCNRCEGEGGVNADACDYCDGQGTVLCDPCQGTGLLSEDDCLTCGGSEEVRCRQCHGSSGANGEEGHSHCDKCHDSGRESCPACQ</sequence>
<dbReference type="SUPFAM" id="SSF57938">
    <property type="entry name" value="DnaJ/Hsp40 cysteine-rich domain"/>
    <property type="match status" value="1"/>
</dbReference>
<evidence type="ECO:0000313" key="2">
    <source>
        <dbReference type="EMBL" id="QXH84053.1"/>
    </source>
</evidence>
<evidence type="ECO:0000313" key="3">
    <source>
        <dbReference type="Proteomes" id="UP000615613"/>
    </source>
</evidence>
<evidence type="ECO:0000313" key="1">
    <source>
        <dbReference type="EMBL" id="MBC3294977.1"/>
    </source>
</evidence>
<gene>
    <name evidence="2" type="ORF">HU722_0000775</name>
    <name evidence="1" type="ORF">HU722_25980</name>
</gene>
<dbReference type="EMBL" id="CP077084">
    <property type="protein sequence ID" value="QXH84053.1"/>
    <property type="molecule type" value="Genomic_DNA"/>
</dbReference>
<dbReference type="Proteomes" id="UP000615613">
    <property type="component" value="Chromosome"/>
</dbReference>
<proteinExistence type="predicted"/>
<dbReference type="KEGG" id="ptrt:HU722_0000775"/>
<evidence type="ECO:0008006" key="4">
    <source>
        <dbReference type="Google" id="ProtNLM"/>
    </source>
</evidence>
<protein>
    <recommendedName>
        <fullName evidence="4">Molecular chaperone DnaJ</fullName>
    </recommendedName>
</protein>
<keyword evidence="3" id="KW-1185">Reference proteome</keyword>